<protein>
    <submittedName>
        <fullName evidence="1">Uncharacterized protein</fullName>
    </submittedName>
</protein>
<feature type="non-terminal residue" evidence="1">
    <location>
        <position position="47"/>
    </location>
</feature>
<organism evidence="1">
    <name type="scientific">Nothobranchius furzeri</name>
    <name type="common">Turquoise killifish</name>
    <dbReference type="NCBI Taxonomy" id="105023"/>
    <lineage>
        <taxon>Eukaryota</taxon>
        <taxon>Metazoa</taxon>
        <taxon>Chordata</taxon>
        <taxon>Craniata</taxon>
        <taxon>Vertebrata</taxon>
        <taxon>Euteleostomi</taxon>
        <taxon>Actinopterygii</taxon>
        <taxon>Neopterygii</taxon>
        <taxon>Teleostei</taxon>
        <taxon>Neoteleostei</taxon>
        <taxon>Acanthomorphata</taxon>
        <taxon>Ovalentaria</taxon>
        <taxon>Atherinomorphae</taxon>
        <taxon>Cyprinodontiformes</taxon>
        <taxon>Nothobranchiidae</taxon>
        <taxon>Nothobranchius</taxon>
    </lineage>
</organism>
<evidence type="ECO:0000313" key="1">
    <source>
        <dbReference type="EMBL" id="SBS59646.1"/>
    </source>
</evidence>
<dbReference type="EMBL" id="HAEJ01019189">
    <property type="protein sequence ID" value="SBS59646.1"/>
    <property type="molecule type" value="Transcribed_RNA"/>
</dbReference>
<sequence length="47" mass="5130">MGQRERRCASASFPTSFWRTGQGFHLPTAAASSFIIIPTTIKVMKSG</sequence>
<reference evidence="1" key="1">
    <citation type="submission" date="2016-05" db="EMBL/GenBank/DDBJ databases">
        <authorList>
            <person name="Lavstsen T."/>
            <person name="Jespersen J.S."/>
        </authorList>
    </citation>
    <scope>NUCLEOTIDE SEQUENCE</scope>
    <source>
        <tissue evidence="1">Brain</tissue>
    </source>
</reference>
<name>A0A1A8VIE5_NOTFU</name>
<gene>
    <name evidence="1" type="primary">Nfu_g_1_008660</name>
</gene>
<accession>A0A1A8VIE5</accession>
<proteinExistence type="predicted"/>
<dbReference type="AlphaFoldDB" id="A0A1A8VIE5"/>
<reference evidence="1" key="2">
    <citation type="submission" date="2016-06" db="EMBL/GenBank/DDBJ databases">
        <title>The genome of a short-lived fish provides insights into sex chromosome evolution and the genetic control of aging.</title>
        <authorList>
            <person name="Reichwald K."/>
            <person name="Felder M."/>
            <person name="Petzold A."/>
            <person name="Koch P."/>
            <person name="Groth M."/>
            <person name="Platzer M."/>
        </authorList>
    </citation>
    <scope>NUCLEOTIDE SEQUENCE</scope>
    <source>
        <tissue evidence="1">Brain</tissue>
    </source>
</reference>